<gene>
    <name evidence="2" type="ORF">DL347_19565</name>
</gene>
<dbReference type="AlphaFoldDB" id="A0A7Z6MUS3"/>
<sequence>MIRSNGDDSFRAYLTAGTENLDEILEAGSPFLTMMDDLDSFLIQHVSGPNVQIDNPIIHLMRINARFLLMTGFRIGLTGHVAAIFPVLRTALETGCYALLMSKNDSLPEIWLSRNSSPEGFKACKNAFNKPIKDAQKLVDEHDPVLGAWMYALYESTIDFGAHPNAKTVTLHTRISDEEGMTRLENVGLYGLDNYGYECGLLACVELGLATALVLSMTYSTASTEAVQALQALNDRKNELEDMIREKHLHG</sequence>
<reference evidence="2 3" key="1">
    <citation type="submission" date="2018-07" db="EMBL/GenBank/DDBJ databases">
        <title>Draft Genome Sequence of Pseudomonas fluorescens AHK-1 associated with canker disease of kiwifruit.</title>
        <authorList>
            <person name="Wu Z."/>
        </authorList>
    </citation>
    <scope>NUCLEOTIDE SEQUENCE [LARGE SCALE GENOMIC DNA]</scope>
    <source>
        <strain evidence="2 3">AHK-1</strain>
    </source>
</reference>
<dbReference type="EMBL" id="QRBA01000011">
    <property type="protein sequence ID" value="RDS89248.1"/>
    <property type="molecule type" value="Genomic_DNA"/>
</dbReference>
<protein>
    <submittedName>
        <fullName evidence="2">Uncharacterized protein</fullName>
    </submittedName>
</protein>
<name>A0A7Z6MUS3_PSEFL</name>
<organism evidence="2 3">
    <name type="scientific">Pseudomonas fluorescens</name>
    <dbReference type="NCBI Taxonomy" id="294"/>
    <lineage>
        <taxon>Bacteria</taxon>
        <taxon>Pseudomonadati</taxon>
        <taxon>Pseudomonadota</taxon>
        <taxon>Gammaproteobacteria</taxon>
        <taxon>Pseudomonadales</taxon>
        <taxon>Pseudomonadaceae</taxon>
        <taxon>Pseudomonas</taxon>
    </lineage>
</organism>
<proteinExistence type="predicted"/>
<accession>A0A7Z6MUS3</accession>
<keyword evidence="1" id="KW-0175">Coiled coil</keyword>
<dbReference type="RefSeq" id="WP_115487621.1">
    <property type="nucleotide sequence ID" value="NZ_QRBA01000011.1"/>
</dbReference>
<feature type="coiled-coil region" evidence="1">
    <location>
        <begin position="223"/>
        <end position="250"/>
    </location>
</feature>
<comment type="caution">
    <text evidence="2">The sequence shown here is derived from an EMBL/GenBank/DDBJ whole genome shotgun (WGS) entry which is preliminary data.</text>
</comment>
<evidence type="ECO:0000313" key="3">
    <source>
        <dbReference type="Proteomes" id="UP000255541"/>
    </source>
</evidence>
<evidence type="ECO:0000313" key="2">
    <source>
        <dbReference type="EMBL" id="RDS89248.1"/>
    </source>
</evidence>
<evidence type="ECO:0000256" key="1">
    <source>
        <dbReference type="SAM" id="Coils"/>
    </source>
</evidence>
<dbReference type="Proteomes" id="UP000255541">
    <property type="component" value="Unassembled WGS sequence"/>
</dbReference>